<evidence type="ECO:0000256" key="7">
    <source>
        <dbReference type="HAMAP-Rule" id="MF_01337"/>
    </source>
</evidence>
<dbReference type="Gene3D" id="3.30.420.100">
    <property type="match status" value="1"/>
</dbReference>
<dbReference type="InterPro" id="IPR005484">
    <property type="entry name" value="Ribosomal_uL18_bac/plant/anim"/>
</dbReference>
<reference evidence="8 9" key="1">
    <citation type="submission" date="2018-11" db="EMBL/GenBank/DDBJ databases">
        <title>Genomic Encyclopedia of Type Strains, Phase IV (KMG-IV): sequencing the most valuable type-strain genomes for metagenomic binning, comparative biology and taxonomic classification.</title>
        <authorList>
            <person name="Goeker M."/>
        </authorList>
    </citation>
    <scope>NUCLEOTIDE SEQUENCE [LARGE SCALE GENOMIC DNA]</scope>
    <source>
        <strain evidence="8 9">DSM 22027</strain>
    </source>
</reference>
<dbReference type="HAMAP" id="MF_01337_B">
    <property type="entry name" value="Ribosomal_uL18_B"/>
    <property type="match status" value="1"/>
</dbReference>
<keyword evidence="9" id="KW-1185">Reference proteome</keyword>
<comment type="caution">
    <text evidence="8">The sequence shown here is derived from an EMBL/GenBank/DDBJ whole genome shotgun (WGS) entry which is preliminary data.</text>
</comment>
<evidence type="ECO:0000256" key="2">
    <source>
        <dbReference type="ARBA" id="ARBA00022730"/>
    </source>
</evidence>
<dbReference type="GO" id="GO:0003735">
    <property type="term" value="F:structural constituent of ribosome"/>
    <property type="evidence" value="ECO:0007669"/>
    <property type="project" value="InterPro"/>
</dbReference>
<keyword evidence="4 7" id="KW-0689">Ribosomal protein</keyword>
<evidence type="ECO:0000256" key="1">
    <source>
        <dbReference type="ARBA" id="ARBA00007116"/>
    </source>
</evidence>
<accession>A0A3N1VI52</accession>
<dbReference type="RefSeq" id="WP_123289423.1">
    <property type="nucleotide sequence ID" value="NZ_RJVA01000010.1"/>
</dbReference>
<dbReference type="AlphaFoldDB" id="A0A3N1VI52"/>
<name>A0A3N1VI52_9BACT</name>
<dbReference type="Pfam" id="PF00861">
    <property type="entry name" value="Ribosomal_L18p"/>
    <property type="match status" value="1"/>
</dbReference>
<dbReference type="PANTHER" id="PTHR12899">
    <property type="entry name" value="39S RIBOSOMAL PROTEIN L18, MITOCHONDRIAL"/>
    <property type="match status" value="1"/>
</dbReference>
<comment type="similarity">
    <text evidence="1 7">Belongs to the universal ribosomal protein uL18 family.</text>
</comment>
<organism evidence="8 9">
    <name type="scientific">Desulfosoma caldarium</name>
    <dbReference type="NCBI Taxonomy" id="610254"/>
    <lineage>
        <taxon>Bacteria</taxon>
        <taxon>Pseudomonadati</taxon>
        <taxon>Thermodesulfobacteriota</taxon>
        <taxon>Syntrophobacteria</taxon>
        <taxon>Syntrophobacterales</taxon>
        <taxon>Syntrophobacteraceae</taxon>
        <taxon>Desulfosoma</taxon>
    </lineage>
</organism>
<dbReference type="SUPFAM" id="SSF53137">
    <property type="entry name" value="Translational machinery components"/>
    <property type="match status" value="1"/>
</dbReference>
<proteinExistence type="inferred from homology"/>
<dbReference type="InterPro" id="IPR057268">
    <property type="entry name" value="Ribosomal_L18"/>
</dbReference>
<evidence type="ECO:0000313" key="9">
    <source>
        <dbReference type="Proteomes" id="UP000276223"/>
    </source>
</evidence>
<dbReference type="NCBIfam" id="TIGR00060">
    <property type="entry name" value="L18_bact"/>
    <property type="match status" value="1"/>
</dbReference>
<evidence type="ECO:0000313" key="8">
    <source>
        <dbReference type="EMBL" id="ROR01719.1"/>
    </source>
</evidence>
<evidence type="ECO:0000256" key="5">
    <source>
        <dbReference type="ARBA" id="ARBA00023274"/>
    </source>
</evidence>
<protein>
    <recommendedName>
        <fullName evidence="6 7">Large ribosomal subunit protein uL18</fullName>
    </recommendedName>
</protein>
<dbReference type="GO" id="GO:0022625">
    <property type="term" value="C:cytosolic large ribosomal subunit"/>
    <property type="evidence" value="ECO:0007669"/>
    <property type="project" value="TreeGrafter"/>
</dbReference>
<dbReference type="GO" id="GO:0006412">
    <property type="term" value="P:translation"/>
    <property type="evidence" value="ECO:0007669"/>
    <property type="project" value="UniProtKB-UniRule"/>
</dbReference>
<evidence type="ECO:0000256" key="6">
    <source>
        <dbReference type="ARBA" id="ARBA00035197"/>
    </source>
</evidence>
<evidence type="ECO:0000256" key="3">
    <source>
        <dbReference type="ARBA" id="ARBA00022884"/>
    </source>
</evidence>
<dbReference type="Proteomes" id="UP000276223">
    <property type="component" value="Unassembled WGS sequence"/>
</dbReference>
<dbReference type="InterPro" id="IPR004389">
    <property type="entry name" value="Ribosomal_uL18_bac-type"/>
</dbReference>
<keyword evidence="5 7" id="KW-0687">Ribonucleoprotein</keyword>
<dbReference type="GO" id="GO:0008097">
    <property type="term" value="F:5S rRNA binding"/>
    <property type="evidence" value="ECO:0007669"/>
    <property type="project" value="TreeGrafter"/>
</dbReference>
<keyword evidence="2 7" id="KW-0699">rRNA-binding</keyword>
<evidence type="ECO:0000256" key="4">
    <source>
        <dbReference type="ARBA" id="ARBA00022980"/>
    </source>
</evidence>
<dbReference type="OrthoDB" id="9810939at2"/>
<dbReference type="PANTHER" id="PTHR12899:SF3">
    <property type="entry name" value="LARGE RIBOSOMAL SUBUNIT PROTEIN UL18M"/>
    <property type="match status" value="1"/>
</dbReference>
<gene>
    <name evidence="7" type="primary">rplR</name>
    <name evidence="8" type="ORF">EDC27_0902</name>
</gene>
<comment type="function">
    <text evidence="7">This is one of the proteins that bind and probably mediate the attachment of the 5S RNA into the large ribosomal subunit, where it forms part of the central protuberance.</text>
</comment>
<dbReference type="CDD" id="cd00432">
    <property type="entry name" value="Ribosomal_L18_L5e"/>
    <property type="match status" value="1"/>
</dbReference>
<keyword evidence="3 7" id="KW-0694">RNA-binding</keyword>
<sequence length="123" mass="13435">MGSKTNPSVVARLKRKRRIRRKVHGTPERPRLTVYKSLKHIYAQIIDDTRGVTLAAASTLSPEFKALGPVEGKVGAAEKVGQIVAKKALDRGVTKVVFDRNGFIYHGRIRAVADGARAAGLEF</sequence>
<dbReference type="FunFam" id="3.30.420.100:FF:000001">
    <property type="entry name" value="50S ribosomal protein L18"/>
    <property type="match status" value="1"/>
</dbReference>
<comment type="subunit">
    <text evidence="7">Part of the 50S ribosomal subunit; part of the 5S rRNA/L5/L18/L25 subcomplex. Contacts the 5S and 23S rRNAs.</text>
</comment>
<dbReference type="EMBL" id="RJVA01000010">
    <property type="protein sequence ID" value="ROR01719.1"/>
    <property type="molecule type" value="Genomic_DNA"/>
</dbReference>